<name>A0AAU8ALS1_9RHOB</name>
<dbReference type="Pfam" id="PF13454">
    <property type="entry name" value="NAD_binding_9"/>
    <property type="match status" value="1"/>
</dbReference>
<dbReference type="EMBL" id="CP123385">
    <property type="protein sequence ID" value="XCC95453.1"/>
    <property type="molecule type" value="Genomic_DNA"/>
</dbReference>
<dbReference type="InterPro" id="IPR052189">
    <property type="entry name" value="L-asp_N-monooxygenase_NS-form"/>
</dbReference>
<evidence type="ECO:0000313" key="2">
    <source>
        <dbReference type="EMBL" id="XCC95453.1"/>
    </source>
</evidence>
<proteinExistence type="predicted"/>
<protein>
    <submittedName>
        <fullName evidence="2">FAD/NAD(P)-binding protein</fullName>
    </submittedName>
</protein>
<dbReference type="AlphaFoldDB" id="A0AAU8ALS1"/>
<dbReference type="PANTHER" id="PTHR40254:SF1">
    <property type="entry name" value="BLR0577 PROTEIN"/>
    <property type="match status" value="1"/>
</dbReference>
<reference evidence="2" key="1">
    <citation type="submission" date="2023-02" db="EMBL/GenBank/DDBJ databases">
        <title>Description and genomic characterization of Salipiger bruguierae sp. nov., isolated from the sediment of mangrove plant Bruguiera sexangula.</title>
        <authorList>
            <person name="Long M."/>
        </authorList>
    </citation>
    <scope>NUCLEOTIDE SEQUENCE</scope>
    <source>
        <strain evidence="2">H15</strain>
    </source>
</reference>
<accession>A0AAU8ALS1</accession>
<feature type="domain" description="FAD-dependent urate hydroxylase HpyO/Asp monooxygenase CreE-like FAD/NAD(P)-binding" evidence="1">
    <location>
        <begin position="2"/>
        <end position="164"/>
    </location>
</feature>
<organism evidence="2">
    <name type="scientific">Alloyangia sp. H15</name>
    <dbReference type="NCBI Taxonomy" id="3029062"/>
    <lineage>
        <taxon>Bacteria</taxon>
        <taxon>Pseudomonadati</taxon>
        <taxon>Pseudomonadota</taxon>
        <taxon>Alphaproteobacteria</taxon>
        <taxon>Rhodobacterales</taxon>
        <taxon>Roseobacteraceae</taxon>
        <taxon>Alloyangia</taxon>
    </lineage>
</organism>
<dbReference type="InterPro" id="IPR038732">
    <property type="entry name" value="HpyO/CreE_NAD-binding"/>
</dbReference>
<dbReference type="SUPFAM" id="SSF51905">
    <property type="entry name" value="FAD/NAD(P)-binding domain"/>
    <property type="match status" value="1"/>
</dbReference>
<evidence type="ECO:0000259" key="1">
    <source>
        <dbReference type="Pfam" id="PF13454"/>
    </source>
</evidence>
<dbReference type="InterPro" id="IPR036188">
    <property type="entry name" value="FAD/NAD-bd_sf"/>
</dbReference>
<sequence length="524" mass="56108">MAIVGAGPTGVYTLAGMLAAAPSALSVDIFEKGACAGPGMPYSPDMNAPCMLSNIASRELPPVVTSLNDWLRSLDMSDLSGLGLAPGLISDEAFYPRVALGAYFTAQMAALIAQGRRQGHRIELHLRHAVTDVRPREAGIEVSWTFPGGTSGAVFADVVLATGHRWPDSVEEGGVMLQSPWPAEKIARLPEERIGVLGSSLSAIDVAVTVASARGRFAEAGGALRYEAQQGRGGFRLSLMSRKGLLPEADYWYELPLPELRRLAAIAGEATARSDGTLLERAYGAFLDDFHDADPDWLAALGGADLPRDEFAAAYFAPRLAADPFDWARKNLAVAERTVAEKRPTPWRSALLRAHELFEGLVPRLTDAELEAFHDTLKPVFTDSYACVPHASIRRLLALHEAGVLEVIRLGSDSRLVDGPGGPAVEYGGRRAEFEIVVDARGQRPMTLADLGFPSLAEGDLLSGPLRFDEFVLPLRSSSPGRIHCVALPALLRRHPFVQGLVNASEMGGATAGAILRAMRETGH</sequence>
<gene>
    <name evidence="2" type="ORF">PVT71_20440</name>
</gene>
<dbReference type="PANTHER" id="PTHR40254">
    <property type="entry name" value="BLR0577 PROTEIN"/>
    <property type="match status" value="1"/>
</dbReference>
<dbReference type="RefSeq" id="WP_353474304.1">
    <property type="nucleotide sequence ID" value="NZ_CP123385.1"/>
</dbReference>
<dbReference type="Gene3D" id="3.50.50.60">
    <property type="entry name" value="FAD/NAD(P)-binding domain"/>
    <property type="match status" value="1"/>
</dbReference>